<dbReference type="Proteomes" id="UP000053675">
    <property type="component" value="Unassembled WGS sequence"/>
</dbReference>
<comment type="caution">
    <text evidence="1">The sequence shown here is derived from an EMBL/GenBank/DDBJ whole genome shotgun (WGS) entry which is preliminary data.</text>
</comment>
<sequence length="68" mass="7229">MTTHLEQPAKRSKRVRASVAAIKAALTAVQETGLSVDKVCVSGGEVEIHCGGIENRKPAQNDGGLEEW</sequence>
<dbReference type="EMBL" id="JMQM01000001">
    <property type="protein sequence ID" value="KFB10379.1"/>
    <property type="molecule type" value="Genomic_DNA"/>
</dbReference>
<proteinExistence type="predicted"/>
<dbReference type="RefSeq" id="WP_036481109.1">
    <property type="nucleotide sequence ID" value="NZ_JMQM01000001.1"/>
</dbReference>
<gene>
    <name evidence="1" type="ORF">EL18_01410</name>
</gene>
<organism evidence="1 2">
    <name type="scientific">Nitratireductor basaltis</name>
    <dbReference type="NCBI Taxonomy" id="472175"/>
    <lineage>
        <taxon>Bacteria</taxon>
        <taxon>Pseudomonadati</taxon>
        <taxon>Pseudomonadota</taxon>
        <taxon>Alphaproteobacteria</taxon>
        <taxon>Hyphomicrobiales</taxon>
        <taxon>Phyllobacteriaceae</taxon>
        <taxon>Nitratireductor</taxon>
    </lineage>
</organism>
<protein>
    <submittedName>
        <fullName evidence="1">Uncharacterized protein</fullName>
    </submittedName>
</protein>
<accession>A0A084UBP3</accession>
<evidence type="ECO:0000313" key="1">
    <source>
        <dbReference type="EMBL" id="KFB10379.1"/>
    </source>
</evidence>
<name>A0A084UBP3_9HYPH</name>
<keyword evidence="2" id="KW-1185">Reference proteome</keyword>
<evidence type="ECO:0000313" key="2">
    <source>
        <dbReference type="Proteomes" id="UP000053675"/>
    </source>
</evidence>
<dbReference type="STRING" id="472175.EL18_01410"/>
<reference evidence="1 2" key="1">
    <citation type="submission" date="2014-05" db="EMBL/GenBank/DDBJ databases">
        <title>Draft Genome Sequence of Nitratireductor basaltis Strain UMTGB225, A Marine Bacterium Isolated from Green Barrel Tunicate.</title>
        <authorList>
            <person name="Gan H.Y."/>
        </authorList>
    </citation>
    <scope>NUCLEOTIDE SEQUENCE [LARGE SCALE GENOMIC DNA]</scope>
    <source>
        <strain evidence="1 2">UMTGB225</strain>
    </source>
</reference>
<dbReference type="AlphaFoldDB" id="A0A084UBP3"/>
<dbReference type="OrthoDB" id="8455660at2"/>